<evidence type="ECO:0000256" key="2">
    <source>
        <dbReference type="ARBA" id="ARBA00006727"/>
    </source>
</evidence>
<comment type="caution">
    <text evidence="4">The sequence shown here is derived from an EMBL/GenBank/DDBJ whole genome shotgun (WGS) entry which is preliminary data.</text>
</comment>
<dbReference type="InterPro" id="IPR011701">
    <property type="entry name" value="MFS"/>
</dbReference>
<feature type="transmembrane region" description="Helical" evidence="3">
    <location>
        <begin position="365"/>
        <end position="388"/>
    </location>
</feature>
<feature type="transmembrane region" description="Helical" evidence="3">
    <location>
        <begin position="192"/>
        <end position="213"/>
    </location>
</feature>
<dbReference type="Gene3D" id="1.20.1250.20">
    <property type="entry name" value="MFS general substrate transporter like domains"/>
    <property type="match status" value="2"/>
</dbReference>
<feature type="transmembrane region" description="Helical" evidence="3">
    <location>
        <begin position="58"/>
        <end position="77"/>
    </location>
</feature>
<dbReference type="GO" id="GO:0016020">
    <property type="term" value="C:membrane"/>
    <property type="evidence" value="ECO:0007669"/>
    <property type="project" value="UniProtKB-SubCell"/>
</dbReference>
<dbReference type="PANTHER" id="PTHR11360">
    <property type="entry name" value="MONOCARBOXYLATE TRANSPORTER"/>
    <property type="match status" value="1"/>
</dbReference>
<dbReference type="AlphaFoldDB" id="A0AAD6ZEU7"/>
<dbReference type="Proteomes" id="UP001218218">
    <property type="component" value="Unassembled WGS sequence"/>
</dbReference>
<dbReference type="Pfam" id="PF07690">
    <property type="entry name" value="MFS_1"/>
    <property type="match status" value="1"/>
</dbReference>
<feature type="transmembrane region" description="Helical" evidence="3">
    <location>
        <begin position="161"/>
        <end position="180"/>
    </location>
</feature>
<gene>
    <name evidence="4" type="ORF">DFH08DRAFT_789198</name>
</gene>
<protein>
    <submittedName>
        <fullName evidence="4">MFS general substrate transporter</fullName>
    </submittedName>
</protein>
<feature type="transmembrane region" description="Helical" evidence="3">
    <location>
        <begin position="275"/>
        <end position="296"/>
    </location>
</feature>
<evidence type="ECO:0000256" key="3">
    <source>
        <dbReference type="SAM" id="Phobius"/>
    </source>
</evidence>
<feature type="transmembrane region" description="Helical" evidence="3">
    <location>
        <begin position="225"/>
        <end position="244"/>
    </location>
</feature>
<dbReference type="EMBL" id="JARIHO010000054">
    <property type="protein sequence ID" value="KAJ7319299.1"/>
    <property type="molecule type" value="Genomic_DNA"/>
</dbReference>
<feature type="transmembrane region" description="Helical" evidence="3">
    <location>
        <begin position="137"/>
        <end position="155"/>
    </location>
</feature>
<dbReference type="InterPro" id="IPR036259">
    <property type="entry name" value="MFS_trans_sf"/>
</dbReference>
<feature type="transmembrane region" description="Helical" evidence="3">
    <location>
        <begin position="338"/>
        <end position="359"/>
    </location>
</feature>
<evidence type="ECO:0000313" key="4">
    <source>
        <dbReference type="EMBL" id="KAJ7319299.1"/>
    </source>
</evidence>
<evidence type="ECO:0000313" key="5">
    <source>
        <dbReference type="Proteomes" id="UP001218218"/>
    </source>
</evidence>
<proteinExistence type="inferred from homology"/>
<keyword evidence="3" id="KW-0812">Transmembrane</keyword>
<evidence type="ECO:0000256" key="1">
    <source>
        <dbReference type="ARBA" id="ARBA00004141"/>
    </source>
</evidence>
<feature type="transmembrane region" description="Helical" evidence="3">
    <location>
        <begin position="464"/>
        <end position="485"/>
    </location>
</feature>
<feature type="transmembrane region" description="Helical" evidence="3">
    <location>
        <begin position="103"/>
        <end position="125"/>
    </location>
</feature>
<dbReference type="PANTHER" id="PTHR11360:SF287">
    <property type="entry name" value="MFS MONOCARBOXYLATE TRANSPORTER"/>
    <property type="match status" value="1"/>
</dbReference>
<dbReference type="InterPro" id="IPR050327">
    <property type="entry name" value="Proton-linked_MCT"/>
</dbReference>
<keyword evidence="3" id="KW-0472">Membrane</keyword>
<keyword evidence="3" id="KW-1133">Transmembrane helix</keyword>
<comment type="subcellular location">
    <subcellularLocation>
        <location evidence="1">Membrane</location>
        <topology evidence="1">Multi-pass membrane protein</topology>
    </subcellularLocation>
</comment>
<reference evidence="4" key="1">
    <citation type="submission" date="2023-03" db="EMBL/GenBank/DDBJ databases">
        <title>Massive genome expansion in bonnet fungi (Mycena s.s.) driven by repeated elements and novel gene families across ecological guilds.</title>
        <authorList>
            <consortium name="Lawrence Berkeley National Laboratory"/>
            <person name="Harder C.B."/>
            <person name="Miyauchi S."/>
            <person name="Viragh M."/>
            <person name="Kuo A."/>
            <person name="Thoen E."/>
            <person name="Andreopoulos B."/>
            <person name="Lu D."/>
            <person name="Skrede I."/>
            <person name="Drula E."/>
            <person name="Henrissat B."/>
            <person name="Morin E."/>
            <person name="Kohler A."/>
            <person name="Barry K."/>
            <person name="LaButti K."/>
            <person name="Morin E."/>
            <person name="Salamov A."/>
            <person name="Lipzen A."/>
            <person name="Mereny Z."/>
            <person name="Hegedus B."/>
            <person name="Baldrian P."/>
            <person name="Stursova M."/>
            <person name="Weitz H."/>
            <person name="Taylor A."/>
            <person name="Grigoriev I.V."/>
            <person name="Nagy L.G."/>
            <person name="Martin F."/>
            <person name="Kauserud H."/>
        </authorList>
    </citation>
    <scope>NUCLEOTIDE SEQUENCE</scope>
    <source>
        <strain evidence="4">CBHHK002</strain>
    </source>
</reference>
<sequence length="494" mass="53006">MEPPDSIELAFHVPLPPSTSTLFVDSEPSPGNQLASRHSRETLRSVNEVALPPADGGFGAWSFLAAAFAVEAIVWGFPDAFGVFLNSYLQDPRYASQKSATSLLPLIGTLSSGIIYCSAPIINPITARYPHHRRKSMWLGAALCSGTLFAASYATQIFQLIILQGVLYAIGGSLLYLPCISYMSEWFIARRGMANGILFAGTSAGGLLIPLALPLLTGKYGLATTLRILGIGMAVLLFPILPFIRGRLPPTRVQIQGPIPRGAPGPQSWIRQPGFWVLIAVNTLQGAAYFVPIIYLPTFARDLQVNSSKAAITVALLNATSVVGRLSMGYLSDSFNPWMLAFAILATTSLTNFVLWGVLSHSFAGLLAFGVAYGTVAGGWTCLWTGFVRPLAKDDLVMSTTLYGYLLLSRGIGNIVATPISARLYTQHHLYLQGNVTTGHGNMNATMARTGFDVGDKDGRFATMIVYVGTCFAGAAGVAALGWMLDRRSRRARS</sequence>
<organism evidence="4 5">
    <name type="scientific">Mycena albidolilacea</name>
    <dbReference type="NCBI Taxonomy" id="1033008"/>
    <lineage>
        <taxon>Eukaryota</taxon>
        <taxon>Fungi</taxon>
        <taxon>Dikarya</taxon>
        <taxon>Basidiomycota</taxon>
        <taxon>Agaricomycotina</taxon>
        <taxon>Agaricomycetes</taxon>
        <taxon>Agaricomycetidae</taxon>
        <taxon>Agaricales</taxon>
        <taxon>Marasmiineae</taxon>
        <taxon>Mycenaceae</taxon>
        <taxon>Mycena</taxon>
    </lineage>
</organism>
<dbReference type="SUPFAM" id="SSF103473">
    <property type="entry name" value="MFS general substrate transporter"/>
    <property type="match status" value="1"/>
</dbReference>
<dbReference type="GO" id="GO:0022857">
    <property type="term" value="F:transmembrane transporter activity"/>
    <property type="evidence" value="ECO:0007669"/>
    <property type="project" value="InterPro"/>
</dbReference>
<accession>A0AAD6ZEU7</accession>
<keyword evidence="5" id="KW-1185">Reference proteome</keyword>
<comment type="similarity">
    <text evidence="2">Belongs to the major facilitator superfamily. Monocarboxylate porter (TC 2.A.1.13) family.</text>
</comment>
<name>A0AAD6ZEU7_9AGAR</name>